<dbReference type="RefSeq" id="WP_141482739.1">
    <property type="nucleotide sequence ID" value="NZ_VICD02000229.1"/>
</dbReference>
<accession>A0A508AEV1</accession>
<dbReference type="Proteomes" id="UP000320431">
    <property type="component" value="Unassembled WGS sequence"/>
</dbReference>
<evidence type="ECO:0000313" key="2">
    <source>
        <dbReference type="Proteomes" id="UP000320431"/>
    </source>
</evidence>
<feature type="non-terminal residue" evidence="1">
    <location>
        <position position="309"/>
    </location>
</feature>
<organism evidence="1 2">
    <name type="scientific">Marilutibacter maris</name>
    <dbReference type="NCBI Taxonomy" id="1605891"/>
    <lineage>
        <taxon>Bacteria</taxon>
        <taxon>Pseudomonadati</taxon>
        <taxon>Pseudomonadota</taxon>
        <taxon>Gammaproteobacteria</taxon>
        <taxon>Lysobacterales</taxon>
        <taxon>Lysobacteraceae</taxon>
        <taxon>Marilutibacter</taxon>
    </lineage>
</organism>
<reference evidence="1 2" key="1">
    <citation type="submission" date="2019-10" db="EMBL/GenBank/DDBJ databases">
        <title>Lysobacter alkalisoli sp. nov., isolated from saline-alkaline soil.</title>
        <authorList>
            <person name="Sun J.-Q."/>
        </authorList>
    </citation>
    <scope>NUCLEOTIDE SEQUENCE [LARGE SCALE GENOMIC DNA]</scope>
    <source>
        <strain evidence="1 2">KCTC 42381</strain>
    </source>
</reference>
<name>A0A508AEV1_9GAMM</name>
<evidence type="ECO:0000313" key="1">
    <source>
        <dbReference type="EMBL" id="KAB8175729.1"/>
    </source>
</evidence>
<proteinExistence type="predicted"/>
<gene>
    <name evidence="1" type="ORF">FKV24_013470</name>
</gene>
<comment type="caution">
    <text evidence="1">The sequence shown here is derived from an EMBL/GenBank/DDBJ whole genome shotgun (WGS) entry which is preliminary data.</text>
</comment>
<sequence length="309" mass="34589">MTTTFFLDVPDAALADWRALDPDREPQRLVLGEHYWIVLSYLRLRAAGLDVRLDNDVPATGPVLFYAGDKRALWQRCRRNRSRALLVAVRSDRHPVGFADVEVVQNAESADGRRALHVPHWSQPGLVARDPARGDRPRTILYPGTPRNLHPGFNEAAWLEFLDRHGLRFQCHAAAADGTPPDYHDFREVDLLLATRPSGARLVRNKPAWKLFNAWLAGVPALLGPESGYRELREGPLDFIEVDGPDAAMVEIGRLLDDPGLYRAMVDNGLRRGAGFTDAATAGRWRLLIEDVLEPRARQLAGRPAPGWR</sequence>
<protein>
    <submittedName>
        <fullName evidence="1">Uncharacterized protein</fullName>
    </submittedName>
</protein>
<dbReference type="EMBL" id="VICD02000229">
    <property type="protein sequence ID" value="KAB8175729.1"/>
    <property type="molecule type" value="Genomic_DNA"/>
</dbReference>
<dbReference type="AlphaFoldDB" id="A0A508AEV1"/>